<dbReference type="Proteomes" id="UP000295444">
    <property type="component" value="Unassembled WGS sequence"/>
</dbReference>
<protein>
    <submittedName>
        <fullName evidence="2">Aminoglycoside phosphotransferase (APT) family kinase protein</fullName>
    </submittedName>
</protein>
<comment type="caution">
    <text evidence="2">The sequence shown here is derived from an EMBL/GenBank/DDBJ whole genome shotgun (WGS) entry which is preliminary data.</text>
</comment>
<dbReference type="OrthoDB" id="7326703at2"/>
<gene>
    <name evidence="2" type="ORF">EV186_103845</name>
</gene>
<feature type="domain" description="Aminoglycoside phosphotransferase" evidence="1">
    <location>
        <begin position="18"/>
        <end position="249"/>
    </location>
</feature>
<evidence type="ECO:0000259" key="1">
    <source>
        <dbReference type="Pfam" id="PF01636"/>
    </source>
</evidence>
<dbReference type="AlphaFoldDB" id="A0A4V3CZF9"/>
<dbReference type="InterPro" id="IPR011009">
    <property type="entry name" value="Kinase-like_dom_sf"/>
</dbReference>
<keyword evidence="3" id="KW-1185">Reference proteome</keyword>
<keyword evidence="2" id="KW-0808">Transferase</keyword>
<dbReference type="SUPFAM" id="SSF56112">
    <property type="entry name" value="Protein kinase-like (PK-like)"/>
    <property type="match status" value="1"/>
</dbReference>
<organism evidence="2 3">
    <name type="scientific">Labedaea rhizosphaerae</name>
    <dbReference type="NCBI Taxonomy" id="598644"/>
    <lineage>
        <taxon>Bacteria</taxon>
        <taxon>Bacillati</taxon>
        <taxon>Actinomycetota</taxon>
        <taxon>Actinomycetes</taxon>
        <taxon>Pseudonocardiales</taxon>
        <taxon>Pseudonocardiaceae</taxon>
        <taxon>Labedaea</taxon>
    </lineage>
</organism>
<evidence type="ECO:0000313" key="2">
    <source>
        <dbReference type="EMBL" id="TDP97868.1"/>
    </source>
</evidence>
<dbReference type="Pfam" id="PF01636">
    <property type="entry name" value="APH"/>
    <property type="match status" value="1"/>
</dbReference>
<dbReference type="InterPro" id="IPR051678">
    <property type="entry name" value="AGP_Transferase"/>
</dbReference>
<sequence length="284" mass="31076">MTTLNDWLATVLPGPAPHIQPLAGGYRNTTLLLTRDNQRWVVRRHRHGNRAAVEVAIAQRVAGIVPVPAVLAADLDGSASGIPTLLLDYIDGRPPHHACADAGRKLAAIGTVTFDHPGTFDRPGAPDTPDLVPSPDGMPGSLPEFVAECMRSPHVRLTTPERDALIRLAERWSPLIPRDAAHLVHSDYNPKNLLVRNATVVAVLDWEFAYSGSPLADVGNMLRFAEEPEHTEFLRGYREIAELPDDWRAISKALDLFALAELLTREETNPVTEAVTGLVRKMIS</sequence>
<reference evidence="2 3" key="1">
    <citation type="submission" date="2019-03" db="EMBL/GenBank/DDBJ databases">
        <title>Genomic Encyclopedia of Type Strains, Phase IV (KMG-IV): sequencing the most valuable type-strain genomes for metagenomic binning, comparative biology and taxonomic classification.</title>
        <authorList>
            <person name="Goeker M."/>
        </authorList>
    </citation>
    <scope>NUCLEOTIDE SEQUENCE [LARGE SCALE GENOMIC DNA]</scope>
    <source>
        <strain evidence="2 3">DSM 45361</strain>
    </source>
</reference>
<dbReference type="Gene3D" id="3.30.200.20">
    <property type="entry name" value="Phosphorylase Kinase, domain 1"/>
    <property type="match status" value="1"/>
</dbReference>
<dbReference type="EMBL" id="SNXZ01000003">
    <property type="protein sequence ID" value="TDP97868.1"/>
    <property type="molecule type" value="Genomic_DNA"/>
</dbReference>
<dbReference type="Gene3D" id="3.90.1200.10">
    <property type="match status" value="1"/>
</dbReference>
<accession>A0A4V3CZF9</accession>
<proteinExistence type="predicted"/>
<dbReference type="PANTHER" id="PTHR21310">
    <property type="entry name" value="AMINOGLYCOSIDE PHOSPHOTRANSFERASE-RELATED-RELATED"/>
    <property type="match status" value="1"/>
</dbReference>
<dbReference type="InterPro" id="IPR002575">
    <property type="entry name" value="Aminoglycoside_PTrfase"/>
</dbReference>
<dbReference type="RefSeq" id="WP_133851008.1">
    <property type="nucleotide sequence ID" value="NZ_SNXZ01000003.1"/>
</dbReference>
<keyword evidence="2" id="KW-0418">Kinase</keyword>
<dbReference type="GO" id="GO:0016301">
    <property type="term" value="F:kinase activity"/>
    <property type="evidence" value="ECO:0007669"/>
    <property type="project" value="UniProtKB-KW"/>
</dbReference>
<evidence type="ECO:0000313" key="3">
    <source>
        <dbReference type="Proteomes" id="UP000295444"/>
    </source>
</evidence>
<name>A0A4V3CZF9_LABRH</name>